<dbReference type="OrthoDB" id="9798386at2"/>
<dbReference type="PANTHER" id="PTHR43806">
    <property type="entry name" value="PEPTIDASE S8"/>
    <property type="match status" value="1"/>
</dbReference>
<dbReference type="PROSITE" id="PS00137">
    <property type="entry name" value="SUBTILASE_HIS"/>
    <property type="match status" value="1"/>
</dbReference>
<dbReference type="Gene3D" id="3.40.50.200">
    <property type="entry name" value="Peptidase S8/S53 domain"/>
    <property type="match status" value="1"/>
</dbReference>
<dbReference type="InterPro" id="IPR015500">
    <property type="entry name" value="Peptidase_S8_subtilisin-rel"/>
</dbReference>
<reference evidence="11 12" key="1">
    <citation type="journal article" date="2011" name="Stand. Genomic Sci.">
        <title>Complete genome sequence of Deinococcus maricopensis type strain (LB-34).</title>
        <authorList>
            <person name="Pukall R."/>
            <person name="Zeytun A."/>
            <person name="Lucas S."/>
            <person name="Lapidus A."/>
            <person name="Hammon N."/>
            <person name="Deshpande S."/>
            <person name="Nolan M."/>
            <person name="Cheng J.F."/>
            <person name="Pitluck S."/>
            <person name="Liolios K."/>
            <person name="Pagani I."/>
            <person name="Mikhailova N."/>
            <person name="Ivanova N."/>
            <person name="Mavromatis K."/>
            <person name="Pati A."/>
            <person name="Tapia R."/>
            <person name="Han C."/>
            <person name="Goodwin L."/>
            <person name="Chen A."/>
            <person name="Palaniappan K."/>
            <person name="Land M."/>
            <person name="Hauser L."/>
            <person name="Chang Y.J."/>
            <person name="Jeffries C.D."/>
            <person name="Brambilla E.M."/>
            <person name="Rohde M."/>
            <person name="Goker M."/>
            <person name="Detter J.C."/>
            <person name="Woyke T."/>
            <person name="Bristow J."/>
            <person name="Eisen J.A."/>
            <person name="Markowitz V."/>
            <person name="Hugenholtz P."/>
            <person name="Kyrpides N.C."/>
            <person name="Klenk H.P."/>
        </authorList>
    </citation>
    <scope>NUCLEOTIDE SEQUENCE [LARGE SCALE GENOMIC DNA]</scope>
    <source>
        <strain evidence="12">DSM 21211 / LMG 22137 / NRRL B-23946 / LB-34</strain>
    </source>
</reference>
<organism evidence="11 12">
    <name type="scientific">Deinococcus maricopensis (strain DSM 21211 / LMG 22137 / NRRL B-23946 / LB-34)</name>
    <dbReference type="NCBI Taxonomy" id="709986"/>
    <lineage>
        <taxon>Bacteria</taxon>
        <taxon>Thermotogati</taxon>
        <taxon>Deinococcota</taxon>
        <taxon>Deinococci</taxon>
        <taxon>Deinococcales</taxon>
        <taxon>Deinococcaceae</taxon>
        <taxon>Deinococcus</taxon>
    </lineage>
</organism>
<dbReference type="EMBL" id="CP002454">
    <property type="protein sequence ID" value="ADV68211.1"/>
    <property type="molecule type" value="Genomic_DNA"/>
</dbReference>
<feature type="signal peptide" evidence="7">
    <location>
        <begin position="1"/>
        <end position="25"/>
    </location>
</feature>
<name>E8UAX2_DEIML</name>
<proteinExistence type="inferred from homology"/>
<dbReference type="InterPro" id="IPR023828">
    <property type="entry name" value="Peptidase_S8_Ser-AS"/>
</dbReference>
<evidence type="ECO:0000256" key="6">
    <source>
        <dbReference type="RuleBase" id="RU003355"/>
    </source>
</evidence>
<dbReference type="Gene3D" id="3.30.70.80">
    <property type="entry name" value="Peptidase S8 propeptide/proteinase inhibitor I9"/>
    <property type="match status" value="1"/>
</dbReference>
<dbReference type="RefSeq" id="WP_013557715.1">
    <property type="nucleotide sequence ID" value="NC_014958.1"/>
</dbReference>
<feature type="chain" id="PRO_5003232379" evidence="7">
    <location>
        <begin position="26"/>
        <end position="516"/>
    </location>
</feature>
<reference evidence="12" key="2">
    <citation type="submission" date="2011-01" db="EMBL/GenBank/DDBJ databases">
        <title>The complete genome of Deinococcus maricopensis DSM 21211.</title>
        <authorList>
            <consortium name="US DOE Joint Genome Institute (JGI-PGF)"/>
            <person name="Lucas S."/>
            <person name="Copeland A."/>
            <person name="Lapidus A."/>
            <person name="Goodwin L."/>
            <person name="Pitluck S."/>
            <person name="Kyrpides N."/>
            <person name="Mavromatis K."/>
            <person name="Pagani I."/>
            <person name="Ivanova N."/>
            <person name="Ovchinnikova G."/>
            <person name="Zeytun A."/>
            <person name="Detter J.C."/>
            <person name="Han C."/>
            <person name="Land M."/>
            <person name="Hauser L."/>
            <person name="Markowitz V."/>
            <person name="Cheng J.-F."/>
            <person name="Hugenholtz P."/>
            <person name="Woyke T."/>
            <person name="Wu D."/>
            <person name="Pukall R."/>
            <person name="Gehrich-Schroeter G."/>
            <person name="Brambilla E."/>
            <person name="Klenk H.-P."/>
            <person name="Eisen J.A."/>
        </authorList>
    </citation>
    <scope>NUCLEOTIDE SEQUENCE [LARGE SCALE GENOMIC DNA]</scope>
    <source>
        <strain evidence="12">DSM 21211 / LMG 22137 / NRRL B-23946 / LB-34</strain>
    </source>
</reference>
<feature type="active site" description="Charge relay system" evidence="5">
    <location>
        <position position="357"/>
    </location>
</feature>
<dbReference type="InterPro" id="IPR000209">
    <property type="entry name" value="Peptidase_S8/S53_dom"/>
</dbReference>
<evidence type="ECO:0000256" key="5">
    <source>
        <dbReference type="PROSITE-ProRule" id="PRU01240"/>
    </source>
</evidence>
<evidence type="ECO:0000259" key="8">
    <source>
        <dbReference type="Pfam" id="PF00082"/>
    </source>
</evidence>
<dbReference type="KEGG" id="dmr:Deima_2577"/>
<keyword evidence="4 5" id="KW-0720">Serine protease</keyword>
<evidence type="ECO:0000256" key="2">
    <source>
        <dbReference type="ARBA" id="ARBA00022670"/>
    </source>
</evidence>
<dbReference type="HOGENOM" id="CLU_011263_1_7_0"/>
<dbReference type="InterPro" id="IPR050131">
    <property type="entry name" value="Peptidase_S8_subtilisin-like"/>
</dbReference>
<dbReference type="CDD" id="cd04077">
    <property type="entry name" value="Peptidases_S8_PCSK9_ProteinaseK_like"/>
    <property type="match status" value="1"/>
</dbReference>
<accession>E8UAX2</accession>
<evidence type="ECO:0000256" key="1">
    <source>
        <dbReference type="ARBA" id="ARBA00011073"/>
    </source>
</evidence>
<sequence precursor="true">MHKQLTMTGILGLTLLLAGCGNMTAQTPTSPATTAVAGTAIPGEYIVVLNKGAISTAMSAQNVNGLVTQLGLDPQGVSVLHVYTAALNGFAAKLSDANLAKLKSNPAVAYVEQNKVVKATATQTNPPSWGLDRIDQRNLPLNSSYTYSSTGSGVTAYIIDTGINTTHSDFGGRASWGTNTTGDGQNTDCEGHGTHVAGTVGSTTYGVAKGVKLVAVKVLGCDGSGTDAGVIAGIDWVAKNHSGPSVANMSLGGGASTADDNAIANLYNSGVLPVVAAGNEDQNACNVSPARAPQAVTVGATMKTDRRPDVTNWGRTPDGSAQGSNYGSCLDLFAPGDNILSTYIGSNTATATEGGTSMASPHVAGAAALILGQNPTYTPAQITSALLNNATTGVVTNAGTGSPNKLLYVGGTTPPTTGGTTYTGTLSGTGASSYQPSSTGFTYAGGTLTGALTGPSGTDFDLFLQKRSSTGSWTKVASSEGSTSSENVTYNAANGTYRWQVYSYSGSGSFKLVEQK</sequence>
<dbReference type="InterPro" id="IPR023827">
    <property type="entry name" value="Peptidase_S8_Asp-AS"/>
</dbReference>
<dbReference type="InterPro" id="IPR034193">
    <property type="entry name" value="PCSK9_ProteinaseK-like"/>
</dbReference>
<dbReference type="Pfam" id="PF04151">
    <property type="entry name" value="PPC"/>
    <property type="match status" value="1"/>
</dbReference>
<dbReference type="InterPro" id="IPR022398">
    <property type="entry name" value="Peptidase_S8_His-AS"/>
</dbReference>
<dbReference type="STRING" id="709986.Deima_2577"/>
<dbReference type="SUPFAM" id="SSF52743">
    <property type="entry name" value="Subtilisin-like"/>
    <property type="match status" value="1"/>
</dbReference>
<keyword evidence="12" id="KW-1185">Reference proteome</keyword>
<evidence type="ECO:0000256" key="7">
    <source>
        <dbReference type="SAM" id="SignalP"/>
    </source>
</evidence>
<dbReference type="GO" id="GO:0006508">
    <property type="term" value="P:proteolysis"/>
    <property type="evidence" value="ECO:0007669"/>
    <property type="project" value="UniProtKB-KW"/>
</dbReference>
<dbReference type="FunFam" id="3.40.50.200:FF:000014">
    <property type="entry name" value="Proteinase K"/>
    <property type="match status" value="1"/>
</dbReference>
<dbReference type="InterPro" id="IPR010259">
    <property type="entry name" value="S8pro/Inhibitor_I9"/>
</dbReference>
<dbReference type="AlphaFoldDB" id="E8UAX2"/>
<evidence type="ECO:0000259" key="9">
    <source>
        <dbReference type="Pfam" id="PF04151"/>
    </source>
</evidence>
<evidence type="ECO:0000313" key="11">
    <source>
        <dbReference type="EMBL" id="ADV68211.1"/>
    </source>
</evidence>
<feature type="domain" description="Peptidase S8/S53" evidence="8">
    <location>
        <begin position="151"/>
        <end position="393"/>
    </location>
</feature>
<keyword evidence="3 5" id="KW-0378">Hydrolase</keyword>
<keyword evidence="2 5" id="KW-0645">Protease</keyword>
<dbReference type="Pfam" id="PF00082">
    <property type="entry name" value="Peptidase_S8"/>
    <property type="match status" value="1"/>
</dbReference>
<dbReference type="PROSITE" id="PS00136">
    <property type="entry name" value="SUBTILASE_ASP"/>
    <property type="match status" value="1"/>
</dbReference>
<evidence type="ECO:0000256" key="3">
    <source>
        <dbReference type="ARBA" id="ARBA00022801"/>
    </source>
</evidence>
<dbReference type="SUPFAM" id="SSF54897">
    <property type="entry name" value="Protease propeptides/inhibitors"/>
    <property type="match status" value="1"/>
</dbReference>
<dbReference type="InterPro" id="IPR036852">
    <property type="entry name" value="Peptidase_S8/S53_dom_sf"/>
</dbReference>
<evidence type="ECO:0000259" key="10">
    <source>
        <dbReference type="Pfam" id="PF05922"/>
    </source>
</evidence>
<dbReference type="GO" id="GO:0005615">
    <property type="term" value="C:extracellular space"/>
    <property type="evidence" value="ECO:0007669"/>
    <property type="project" value="TreeGrafter"/>
</dbReference>
<feature type="active site" description="Charge relay system" evidence="5">
    <location>
        <position position="192"/>
    </location>
</feature>
<dbReference type="PROSITE" id="PS51892">
    <property type="entry name" value="SUBTILASE"/>
    <property type="match status" value="1"/>
</dbReference>
<dbReference type="Proteomes" id="UP000008635">
    <property type="component" value="Chromosome"/>
</dbReference>
<gene>
    <name evidence="11" type="ordered locus">Deima_2577</name>
</gene>
<dbReference type="PROSITE" id="PS00138">
    <property type="entry name" value="SUBTILASE_SER"/>
    <property type="match status" value="1"/>
</dbReference>
<dbReference type="EC" id="3.4.21.111" evidence="11"/>
<dbReference type="SUPFAM" id="SSF89260">
    <property type="entry name" value="Collagen-binding domain"/>
    <property type="match status" value="1"/>
</dbReference>
<dbReference type="InterPro" id="IPR037045">
    <property type="entry name" value="S8pro/Inhibitor_I9_sf"/>
</dbReference>
<dbReference type="MEROPS" id="S08.051"/>
<dbReference type="InterPro" id="IPR007280">
    <property type="entry name" value="Peptidase_C_arc/bac"/>
</dbReference>
<dbReference type="PRINTS" id="PR00723">
    <property type="entry name" value="SUBTILISIN"/>
</dbReference>
<dbReference type="Gene3D" id="2.60.120.380">
    <property type="match status" value="1"/>
</dbReference>
<dbReference type="GO" id="GO:0004252">
    <property type="term" value="F:serine-type endopeptidase activity"/>
    <property type="evidence" value="ECO:0007669"/>
    <property type="project" value="UniProtKB-UniRule"/>
</dbReference>
<dbReference type="Pfam" id="PF05922">
    <property type="entry name" value="Inhibitor_I9"/>
    <property type="match status" value="1"/>
</dbReference>
<feature type="domain" description="Peptidase C-terminal archaeal/bacterial" evidence="9">
    <location>
        <begin position="444"/>
        <end position="503"/>
    </location>
</feature>
<feature type="domain" description="Inhibitor I9" evidence="10">
    <location>
        <begin position="45"/>
        <end position="119"/>
    </location>
</feature>
<dbReference type="PROSITE" id="PS51257">
    <property type="entry name" value="PROKAR_LIPOPROTEIN"/>
    <property type="match status" value="1"/>
</dbReference>
<comment type="similarity">
    <text evidence="1 5 6">Belongs to the peptidase S8 family.</text>
</comment>
<dbReference type="PANTHER" id="PTHR43806:SF11">
    <property type="entry name" value="CEREVISIN-RELATED"/>
    <property type="match status" value="1"/>
</dbReference>
<keyword evidence="7" id="KW-0732">Signal</keyword>
<dbReference type="eggNOG" id="COG1404">
    <property type="taxonomic scope" value="Bacteria"/>
</dbReference>
<evidence type="ECO:0000256" key="4">
    <source>
        <dbReference type="ARBA" id="ARBA00022825"/>
    </source>
</evidence>
<protein>
    <submittedName>
        <fullName evidence="11">Aqualysin 1</fullName>
        <ecNumber evidence="11">3.4.21.111</ecNumber>
    </submittedName>
</protein>
<feature type="active site" description="Charge relay system" evidence="5">
    <location>
        <position position="160"/>
    </location>
</feature>
<evidence type="ECO:0000313" key="12">
    <source>
        <dbReference type="Proteomes" id="UP000008635"/>
    </source>
</evidence>